<protein>
    <submittedName>
        <fullName evidence="1">Uncharacterized protein</fullName>
    </submittedName>
</protein>
<comment type="caution">
    <text evidence="1">The sequence shown here is derived from an EMBL/GenBank/DDBJ whole genome shotgun (WGS) entry which is preliminary data.</text>
</comment>
<organism evidence="1 2">
    <name type="scientific">Ephemerocybe angulata</name>
    <dbReference type="NCBI Taxonomy" id="980116"/>
    <lineage>
        <taxon>Eukaryota</taxon>
        <taxon>Fungi</taxon>
        <taxon>Dikarya</taxon>
        <taxon>Basidiomycota</taxon>
        <taxon>Agaricomycotina</taxon>
        <taxon>Agaricomycetes</taxon>
        <taxon>Agaricomycetidae</taxon>
        <taxon>Agaricales</taxon>
        <taxon>Agaricineae</taxon>
        <taxon>Psathyrellaceae</taxon>
        <taxon>Ephemerocybe</taxon>
    </lineage>
</organism>
<keyword evidence="2" id="KW-1185">Reference proteome</keyword>
<dbReference type="AlphaFoldDB" id="A0A8H6HS40"/>
<name>A0A8H6HS40_9AGAR</name>
<proteinExistence type="predicted"/>
<gene>
    <name evidence="1" type="ORF">DFP72DRAFT_1070481</name>
</gene>
<reference evidence="1 2" key="1">
    <citation type="submission" date="2020-07" db="EMBL/GenBank/DDBJ databases">
        <title>Comparative genomics of pyrophilous fungi reveals a link between fire events and developmental genes.</title>
        <authorList>
            <consortium name="DOE Joint Genome Institute"/>
            <person name="Steindorff A.S."/>
            <person name="Carver A."/>
            <person name="Calhoun S."/>
            <person name="Stillman K."/>
            <person name="Liu H."/>
            <person name="Lipzen A."/>
            <person name="Pangilinan J."/>
            <person name="Labutti K."/>
            <person name="Bruns T.D."/>
            <person name="Grigoriev I.V."/>
        </authorList>
    </citation>
    <scope>NUCLEOTIDE SEQUENCE [LARGE SCALE GENOMIC DNA]</scope>
    <source>
        <strain evidence="1 2">CBS 144469</strain>
    </source>
</reference>
<accession>A0A8H6HS40</accession>
<dbReference type="Proteomes" id="UP000521943">
    <property type="component" value="Unassembled WGS sequence"/>
</dbReference>
<evidence type="ECO:0000313" key="1">
    <source>
        <dbReference type="EMBL" id="KAF6752158.1"/>
    </source>
</evidence>
<dbReference type="EMBL" id="JACGCI010000045">
    <property type="protein sequence ID" value="KAF6752158.1"/>
    <property type="molecule type" value="Genomic_DNA"/>
</dbReference>
<sequence length="98" mass="10802">MSYNGTPGRRFIDLAEDRPSTPFGQKAKYAKKTYVKIIDNYTTPGGQVVVKGDFGVVSDYYWARDTNTMPEGFIYTVELLGAGCCTPGIHELALAPYP</sequence>
<evidence type="ECO:0000313" key="2">
    <source>
        <dbReference type="Proteomes" id="UP000521943"/>
    </source>
</evidence>